<dbReference type="SMART" id="SM00730">
    <property type="entry name" value="PSN"/>
    <property type="match status" value="1"/>
</dbReference>
<feature type="region of interest" description="Disordered" evidence="7">
    <location>
        <begin position="313"/>
        <end position="339"/>
    </location>
</feature>
<feature type="transmembrane region" description="Helical" evidence="8">
    <location>
        <begin position="351"/>
        <end position="369"/>
    </location>
</feature>
<evidence type="ECO:0000256" key="4">
    <source>
        <dbReference type="ARBA" id="ARBA00022801"/>
    </source>
</evidence>
<dbReference type="InterPro" id="IPR006639">
    <property type="entry name" value="Preselin/SPP"/>
</dbReference>
<dbReference type="GO" id="GO:0012505">
    <property type="term" value="C:endomembrane system"/>
    <property type="evidence" value="ECO:0007669"/>
    <property type="project" value="UniProtKB-SubCell"/>
</dbReference>
<keyword evidence="3 8" id="KW-0812">Transmembrane</keyword>
<feature type="compositionally biased region" description="Low complexity" evidence="7">
    <location>
        <begin position="450"/>
        <end position="463"/>
    </location>
</feature>
<comment type="similarity">
    <text evidence="2">Belongs to the peptidase A22B family.</text>
</comment>
<evidence type="ECO:0000313" key="9">
    <source>
        <dbReference type="EMBL" id="CAE0363154.1"/>
    </source>
</evidence>
<feature type="transmembrane region" description="Helical" evidence="8">
    <location>
        <begin position="226"/>
        <end position="244"/>
    </location>
</feature>
<dbReference type="Pfam" id="PF04258">
    <property type="entry name" value="Peptidase_A22B"/>
    <property type="match status" value="1"/>
</dbReference>
<evidence type="ECO:0000256" key="3">
    <source>
        <dbReference type="ARBA" id="ARBA00022692"/>
    </source>
</evidence>
<evidence type="ECO:0000256" key="8">
    <source>
        <dbReference type="SAM" id="Phobius"/>
    </source>
</evidence>
<feature type="transmembrane region" description="Helical" evidence="8">
    <location>
        <begin position="38"/>
        <end position="59"/>
    </location>
</feature>
<accession>A0A7S3NII9</accession>
<feature type="transmembrane region" description="Helical" evidence="8">
    <location>
        <begin position="159"/>
        <end position="178"/>
    </location>
</feature>
<gene>
    <name evidence="9" type="ORF">ALAG00032_LOCUS3895</name>
</gene>
<dbReference type="AlphaFoldDB" id="A0A7S3NII9"/>
<keyword evidence="6 8" id="KW-0472">Membrane</keyword>
<keyword evidence="4" id="KW-0378">Hydrolase</keyword>
<organism evidence="9">
    <name type="scientific">Aureoumbra lagunensis</name>
    <dbReference type="NCBI Taxonomy" id="44058"/>
    <lineage>
        <taxon>Eukaryota</taxon>
        <taxon>Sar</taxon>
        <taxon>Stramenopiles</taxon>
        <taxon>Ochrophyta</taxon>
        <taxon>Pelagophyceae</taxon>
        <taxon>Pelagomonadales</taxon>
        <taxon>Aureoumbra</taxon>
    </lineage>
</organism>
<feature type="region of interest" description="Disordered" evidence="7">
    <location>
        <begin position="442"/>
        <end position="463"/>
    </location>
</feature>
<reference evidence="9" key="1">
    <citation type="submission" date="2021-01" db="EMBL/GenBank/DDBJ databases">
        <authorList>
            <person name="Corre E."/>
            <person name="Pelletier E."/>
            <person name="Niang G."/>
            <person name="Scheremetjew M."/>
            <person name="Finn R."/>
            <person name="Kale V."/>
            <person name="Holt S."/>
            <person name="Cochrane G."/>
            <person name="Meng A."/>
            <person name="Brown T."/>
            <person name="Cohen L."/>
        </authorList>
    </citation>
    <scope>NUCLEOTIDE SEQUENCE</scope>
    <source>
        <strain evidence="9">CCMP1510</strain>
    </source>
</reference>
<feature type="transmembrane region" description="Helical" evidence="8">
    <location>
        <begin position="381"/>
        <end position="400"/>
    </location>
</feature>
<name>A0A7S3NII9_9STRA</name>
<feature type="transmembrane region" description="Helical" evidence="8">
    <location>
        <begin position="185"/>
        <end position="206"/>
    </location>
</feature>
<evidence type="ECO:0000256" key="6">
    <source>
        <dbReference type="ARBA" id="ARBA00023136"/>
    </source>
</evidence>
<dbReference type="GO" id="GO:0016020">
    <property type="term" value="C:membrane"/>
    <property type="evidence" value="ECO:0007669"/>
    <property type="project" value="InterPro"/>
</dbReference>
<dbReference type="InterPro" id="IPR007369">
    <property type="entry name" value="Peptidase_A22B_SPP"/>
</dbReference>
<comment type="subcellular location">
    <subcellularLocation>
        <location evidence="1">Endomembrane system</location>
        <topology evidence="1">Multi-pass membrane protein</topology>
    </subcellularLocation>
</comment>
<dbReference type="EMBL" id="HBIJ01005507">
    <property type="protein sequence ID" value="CAE0363154.1"/>
    <property type="molecule type" value="Transcribed_RNA"/>
</dbReference>
<dbReference type="PANTHER" id="PTHR12174">
    <property type="entry name" value="SIGNAL PEPTIDE PEPTIDASE"/>
    <property type="match status" value="1"/>
</dbReference>
<feature type="transmembrane region" description="Helical" evidence="8">
    <location>
        <begin position="80"/>
        <end position="106"/>
    </location>
</feature>
<feature type="transmembrane region" description="Helical" evidence="8">
    <location>
        <begin position="256"/>
        <end position="277"/>
    </location>
</feature>
<evidence type="ECO:0000256" key="2">
    <source>
        <dbReference type="ARBA" id="ARBA00006859"/>
    </source>
</evidence>
<evidence type="ECO:0000256" key="7">
    <source>
        <dbReference type="SAM" id="MobiDB-lite"/>
    </source>
</evidence>
<feature type="transmembrane region" description="Helical" evidence="8">
    <location>
        <begin position="112"/>
        <end position="129"/>
    </location>
</feature>
<evidence type="ECO:0000256" key="5">
    <source>
        <dbReference type="ARBA" id="ARBA00022989"/>
    </source>
</evidence>
<sequence length="476" mass="52964">MSKHSAPLTLSKTKKILRPDHNYMPPQQQEAICHDTKISLLLSQLVLISTATVLTAIGARRAATQQEDKLNEDKAEDQKFVNQTSIGMIEAIALPIQASFFLIIMYMLFTRLQGFVVILCALVTCWSTGMAFRHVLGSRTSILLGLMLVLLWLTTGHWLTVDILAACTFFVTVVALRVPNLKIGCLTLCSLFLYDIVWVFFSPYIFGENIMVHVAGRSARNPARHVAQAVGAPLVLELPIKLLFPVNLSCPNERRFRLLGLGDLAVPGLLIALTARFDSFLYHHTMSNDDQCANNIDNSIEFTKYNNNNSIEVRQRRRPTGAIDSTNHKGDKDSPLPSLRQPNLFRWQSPSYSTVAVIAYFFGLSAACFSAEHFEHAQPALLYLVPAILFTVITAVFLRGGRDHFNLLWLGFEEEEEEEDNNNNTHQDALLPTNLLSPDTSLSTSFTKKTNNSLPPSSNSSNVVLTSSSVDVIKIV</sequence>
<dbReference type="PANTHER" id="PTHR12174:SF103">
    <property type="entry name" value="INTRAMEMBRANE PROTEASE (IMPAS) FAMILY"/>
    <property type="match status" value="1"/>
</dbReference>
<proteinExistence type="inferred from homology"/>
<keyword evidence="5 8" id="KW-1133">Transmembrane helix</keyword>
<protein>
    <submittedName>
        <fullName evidence="9">Uncharacterized protein</fullName>
    </submittedName>
</protein>
<evidence type="ECO:0000256" key="1">
    <source>
        <dbReference type="ARBA" id="ARBA00004127"/>
    </source>
</evidence>
<dbReference type="GO" id="GO:0042500">
    <property type="term" value="F:aspartic endopeptidase activity, intramembrane cleaving"/>
    <property type="evidence" value="ECO:0007669"/>
    <property type="project" value="InterPro"/>
</dbReference>